<dbReference type="SMART" id="SM00382">
    <property type="entry name" value="AAA"/>
    <property type="match status" value="1"/>
</dbReference>
<dbReference type="InterPro" id="IPR041083">
    <property type="entry name" value="AAA_lid_10"/>
</dbReference>
<dbReference type="Gene3D" id="3.40.50.300">
    <property type="entry name" value="P-loop containing nucleotide triphosphate hydrolases"/>
    <property type="match status" value="1"/>
</dbReference>
<keyword evidence="4" id="KW-0479">Metal-binding</keyword>
<evidence type="ECO:0000256" key="3">
    <source>
        <dbReference type="ARBA" id="ARBA00022705"/>
    </source>
</evidence>
<comment type="subcellular location">
    <subcellularLocation>
        <location evidence="1 10">Nucleus</location>
    </subcellularLocation>
</comment>
<dbReference type="SUPFAM" id="SSF52540">
    <property type="entry name" value="P-loop containing nucleoside triphosphate hydrolases"/>
    <property type="match status" value="1"/>
</dbReference>
<dbReference type="InterPro" id="IPR003959">
    <property type="entry name" value="ATPase_AAA_core"/>
</dbReference>
<dbReference type="OrthoDB" id="1926878at2759"/>
<dbReference type="GO" id="GO:0006270">
    <property type="term" value="P:DNA replication initiation"/>
    <property type="evidence" value="ECO:0007669"/>
    <property type="project" value="TreeGrafter"/>
</dbReference>
<keyword evidence="7" id="KW-0460">Magnesium</keyword>
<keyword evidence="9 10" id="KW-0539">Nucleus</keyword>
<reference evidence="13" key="1">
    <citation type="journal article" date="2016" name="Nat. Commun.">
        <title>Genome analysis of three Pneumocystis species reveals adaptation mechanisms to life exclusively in mammalian hosts.</title>
        <authorList>
            <person name="Ma L."/>
            <person name="Chen Z."/>
            <person name="Huang D.W."/>
            <person name="Kutty G."/>
            <person name="Ishihara M."/>
            <person name="Wang H."/>
            <person name="Abouelleil A."/>
            <person name="Bishop L."/>
            <person name="Davey E."/>
            <person name="Deng R."/>
            <person name="Deng X."/>
            <person name="Fan L."/>
            <person name="Fantoni G."/>
            <person name="Fitzgerald M."/>
            <person name="Gogineni E."/>
            <person name="Goldberg J.M."/>
            <person name="Handley G."/>
            <person name="Hu X."/>
            <person name="Huber C."/>
            <person name="Jiao X."/>
            <person name="Jones K."/>
            <person name="Levin J.Z."/>
            <person name="Liu Y."/>
            <person name="Macdonald P."/>
            <person name="Melnikov A."/>
            <person name="Raley C."/>
            <person name="Sassi M."/>
            <person name="Sherman B.T."/>
            <person name="Song X."/>
            <person name="Sykes S."/>
            <person name="Tran B."/>
            <person name="Walsh L."/>
            <person name="Xia Y."/>
            <person name="Yang J."/>
            <person name="Young S."/>
            <person name="Zeng Q."/>
            <person name="Zheng X."/>
            <person name="Stephens R."/>
            <person name="Nusbaum C."/>
            <person name="Birren B.W."/>
            <person name="Azadi P."/>
            <person name="Lempicki R.A."/>
            <person name="Cuomo C.A."/>
            <person name="Kovacs J.A."/>
        </authorList>
    </citation>
    <scope>NUCLEOTIDE SEQUENCE [LARGE SCALE GENOMIC DNA]</scope>
    <source>
        <strain evidence="13">B80</strain>
    </source>
</reference>
<evidence type="ECO:0000256" key="5">
    <source>
        <dbReference type="ARBA" id="ARBA00022741"/>
    </source>
</evidence>
<dbReference type="GO" id="GO:0005524">
    <property type="term" value="F:ATP binding"/>
    <property type="evidence" value="ECO:0007669"/>
    <property type="project" value="UniProtKB-KW"/>
</dbReference>
<dbReference type="InterPro" id="IPR027417">
    <property type="entry name" value="P-loop_NTPase"/>
</dbReference>
<dbReference type="InterPro" id="IPR003593">
    <property type="entry name" value="AAA+_ATPase"/>
</dbReference>
<dbReference type="SMART" id="SM00439">
    <property type="entry name" value="BAH"/>
    <property type="match status" value="1"/>
</dbReference>
<dbReference type="GO" id="GO:0033314">
    <property type="term" value="P:mitotic DNA replication checkpoint signaling"/>
    <property type="evidence" value="ECO:0007669"/>
    <property type="project" value="EnsemblFungi"/>
</dbReference>
<dbReference type="Pfam" id="PF17872">
    <property type="entry name" value="AAA_lid_10"/>
    <property type="match status" value="1"/>
</dbReference>
<dbReference type="RefSeq" id="XP_018225189.1">
    <property type="nucleotide sequence ID" value="XM_018371029.1"/>
</dbReference>
<dbReference type="InterPro" id="IPR050311">
    <property type="entry name" value="ORC1/CDC6"/>
</dbReference>
<gene>
    <name evidence="12" type="ORF">T552_02490</name>
</gene>
<dbReference type="Gene3D" id="1.10.8.60">
    <property type="match status" value="1"/>
</dbReference>
<dbReference type="InterPro" id="IPR001025">
    <property type="entry name" value="BAH_dom"/>
</dbReference>
<evidence type="ECO:0000313" key="13">
    <source>
        <dbReference type="Proteomes" id="UP000054454"/>
    </source>
</evidence>
<dbReference type="FunFam" id="3.40.50.300:FF:000199">
    <property type="entry name" value="Origin recognition complex subunit 1"/>
    <property type="match status" value="1"/>
</dbReference>
<dbReference type="GeneID" id="28937232"/>
<accession>A0A0W4ZF58</accession>
<name>A0A0W4ZF58_PNEC8</name>
<dbReference type="GO" id="GO:0003682">
    <property type="term" value="F:chromatin binding"/>
    <property type="evidence" value="ECO:0007669"/>
    <property type="project" value="InterPro"/>
</dbReference>
<evidence type="ECO:0000313" key="12">
    <source>
        <dbReference type="EMBL" id="KTW26998.1"/>
    </source>
</evidence>
<evidence type="ECO:0000259" key="11">
    <source>
        <dbReference type="PROSITE" id="PS51038"/>
    </source>
</evidence>
<dbReference type="GO" id="GO:0046872">
    <property type="term" value="F:metal ion binding"/>
    <property type="evidence" value="ECO:0007669"/>
    <property type="project" value="UniProtKB-KW"/>
</dbReference>
<dbReference type="GO" id="GO:0003688">
    <property type="term" value="F:DNA replication origin binding"/>
    <property type="evidence" value="ECO:0007669"/>
    <property type="project" value="EnsemblFungi"/>
</dbReference>
<dbReference type="Proteomes" id="UP000054454">
    <property type="component" value="Unassembled WGS sequence"/>
</dbReference>
<dbReference type="EMBL" id="LFVZ01000011">
    <property type="protein sequence ID" value="KTW26998.1"/>
    <property type="molecule type" value="Genomic_DNA"/>
</dbReference>
<dbReference type="Pfam" id="PF00004">
    <property type="entry name" value="AAA"/>
    <property type="match status" value="1"/>
</dbReference>
<dbReference type="Gene3D" id="2.30.30.490">
    <property type="match status" value="1"/>
</dbReference>
<keyword evidence="5 10" id="KW-0547">Nucleotide-binding</keyword>
<keyword evidence="3 10" id="KW-0235">DNA replication</keyword>
<keyword evidence="8 10" id="KW-0238">DNA-binding</keyword>
<proteinExistence type="inferred from homology"/>
<evidence type="ECO:0000256" key="9">
    <source>
        <dbReference type="ARBA" id="ARBA00023242"/>
    </source>
</evidence>
<feature type="domain" description="BAH" evidence="11">
    <location>
        <begin position="39"/>
        <end position="162"/>
    </location>
</feature>
<dbReference type="PANTHER" id="PTHR10763">
    <property type="entry name" value="CELL DIVISION CONTROL PROTEIN 6-RELATED"/>
    <property type="match status" value="1"/>
</dbReference>
<dbReference type="GO" id="GO:0005664">
    <property type="term" value="C:nuclear origin of replication recognition complex"/>
    <property type="evidence" value="ECO:0007669"/>
    <property type="project" value="EnsemblFungi"/>
</dbReference>
<evidence type="ECO:0000256" key="2">
    <source>
        <dbReference type="ARBA" id="ARBA00008398"/>
    </source>
</evidence>
<dbReference type="InterPro" id="IPR043151">
    <property type="entry name" value="BAH_sf"/>
</dbReference>
<evidence type="ECO:0000256" key="8">
    <source>
        <dbReference type="ARBA" id="ARBA00023125"/>
    </source>
</evidence>
<comment type="similarity">
    <text evidence="2 10">Belongs to the ORC1 family.</text>
</comment>
<dbReference type="CDD" id="cd00009">
    <property type="entry name" value="AAA"/>
    <property type="match status" value="1"/>
</dbReference>
<keyword evidence="6 10" id="KW-0067">ATP-binding</keyword>
<dbReference type="GO" id="GO:0000785">
    <property type="term" value="C:chromatin"/>
    <property type="evidence" value="ECO:0007669"/>
    <property type="project" value="EnsemblFungi"/>
</dbReference>
<dbReference type="AlphaFoldDB" id="A0A0W4ZF58"/>
<dbReference type="GO" id="GO:0016887">
    <property type="term" value="F:ATP hydrolysis activity"/>
    <property type="evidence" value="ECO:0007669"/>
    <property type="project" value="InterPro"/>
</dbReference>
<evidence type="ECO:0000256" key="6">
    <source>
        <dbReference type="ARBA" id="ARBA00022840"/>
    </source>
</evidence>
<evidence type="ECO:0000256" key="10">
    <source>
        <dbReference type="RuleBase" id="RU365058"/>
    </source>
</evidence>
<comment type="caution">
    <text evidence="12">The sequence shown here is derived from an EMBL/GenBank/DDBJ whole genome shotgun (WGS) entry which is preliminary data.</text>
</comment>
<sequence>MPLKKSMVDTYKNGFKWIGEGIKSNEGIIIYKGVYCENDTFYKGDCILVRSNSGKGSWAAMITSFYETKSGEKMADLLWFERSTHIRREKQRHPICHNELFICGTKDSNELSVFQRKIQVISYDTFIKRYPKGLTRNMNDYDKVFYCRSGFHSRKEIYLDFIEWDQFYRHEETDFDALIAWVNTTYIQTYSAQKHSKQIQVNRSKTDELAKETSSEKDVENSDIEDIYMPSISEESSDIIITEDDEFINKTYLSKTPRKRGKSTPKLITPVSGRRMTASGKRRCYKKHLEMTPLPLRYLFCDESKLSPYQSARSRLHVSTVPMTLPCREREFSLIYSQVLNALESGHGECIYISGPPGTGKTVTIKEVVRSLFQKVNEGEIDDFKYVEINGMRIIDPNQAYTLLWEALTEERVTSKHALMLLERRFSQPNPNRVPCVVMIDELDQLMTKDQKLMYNFFNWPALQYSRLIVISIANTMDLPERMLTNKISSRLGLTRIGFSGYTFDQLQVIIRTRLQGIPGHLMDQDAIELASRKVSAISGDARRALDICRRAVEIAELSITTNKKSPSKTNDHIYQGKITMKTIQKAISELSASPVLTYLRSIPLSYKVFLISLMLKTKRSGLSTHKLGEIIDISLRMCKTTEKLCLQEFYRLSIDINLDLINSAFALFEAGIIFFNIKGGKRNALVQLKIPPQDVQLALQDDIDFRGILT</sequence>
<dbReference type="PANTHER" id="PTHR10763:SF23">
    <property type="entry name" value="ORIGIN RECOGNITION COMPLEX SUBUNIT 1"/>
    <property type="match status" value="1"/>
</dbReference>
<dbReference type="VEuPathDB" id="FungiDB:T552_02490"/>
<dbReference type="PROSITE" id="PS51038">
    <property type="entry name" value="BAH"/>
    <property type="match status" value="1"/>
</dbReference>
<comment type="function">
    <text evidence="10">Component of the origin recognition complex (ORC) that binds origins of replication. DNA-binding is ATP-dependent, however specific DNA sequences that define origins of replication have not been identified so far. ORC is required to assemble the pre-replication complex necessary to initiate DNA replication.</text>
</comment>
<evidence type="ECO:0000256" key="1">
    <source>
        <dbReference type="ARBA" id="ARBA00004123"/>
    </source>
</evidence>
<dbReference type="Pfam" id="PF01426">
    <property type="entry name" value="BAH"/>
    <property type="match status" value="1"/>
</dbReference>
<evidence type="ECO:0000256" key="7">
    <source>
        <dbReference type="ARBA" id="ARBA00022842"/>
    </source>
</evidence>
<keyword evidence="13" id="KW-1185">Reference proteome</keyword>
<organism evidence="12 13">
    <name type="scientific">Pneumocystis carinii (strain B80)</name>
    <name type="common">Rat pneumocystis pneumonia agent</name>
    <name type="synonym">Pneumocystis carinii f. sp. carinii</name>
    <dbReference type="NCBI Taxonomy" id="1408658"/>
    <lineage>
        <taxon>Eukaryota</taxon>
        <taxon>Fungi</taxon>
        <taxon>Dikarya</taxon>
        <taxon>Ascomycota</taxon>
        <taxon>Taphrinomycotina</taxon>
        <taxon>Pneumocystomycetes</taxon>
        <taxon>Pneumocystaceae</taxon>
        <taxon>Pneumocystis</taxon>
    </lineage>
</organism>
<protein>
    <recommendedName>
        <fullName evidence="10">Origin recognition complex subunit 1</fullName>
    </recommendedName>
</protein>
<evidence type="ECO:0000256" key="4">
    <source>
        <dbReference type="ARBA" id="ARBA00022723"/>
    </source>
</evidence>
<dbReference type="GO" id="GO:0033260">
    <property type="term" value="P:nuclear DNA replication"/>
    <property type="evidence" value="ECO:0007669"/>
    <property type="project" value="EnsemblFungi"/>
</dbReference>
<comment type="subunit">
    <text evidence="10">ORC is composed of six subunits.</text>
</comment>